<reference evidence="2 3" key="1">
    <citation type="submission" date="2021-06" db="EMBL/GenBank/DDBJ databases">
        <title>Caerostris darwini draft genome.</title>
        <authorList>
            <person name="Kono N."/>
            <person name="Arakawa K."/>
        </authorList>
    </citation>
    <scope>NUCLEOTIDE SEQUENCE [LARGE SCALE GENOMIC DNA]</scope>
</reference>
<comment type="caution">
    <text evidence="2">The sequence shown here is derived from an EMBL/GenBank/DDBJ whole genome shotgun (WGS) entry which is preliminary data.</text>
</comment>
<proteinExistence type="predicted"/>
<feature type="region of interest" description="Disordered" evidence="1">
    <location>
        <begin position="52"/>
        <end position="75"/>
    </location>
</feature>
<feature type="compositionally biased region" description="Basic and acidic residues" evidence="1">
    <location>
        <begin position="52"/>
        <end position="68"/>
    </location>
</feature>
<dbReference type="Proteomes" id="UP001054837">
    <property type="component" value="Unassembled WGS sequence"/>
</dbReference>
<organism evidence="2 3">
    <name type="scientific">Caerostris darwini</name>
    <dbReference type="NCBI Taxonomy" id="1538125"/>
    <lineage>
        <taxon>Eukaryota</taxon>
        <taxon>Metazoa</taxon>
        <taxon>Ecdysozoa</taxon>
        <taxon>Arthropoda</taxon>
        <taxon>Chelicerata</taxon>
        <taxon>Arachnida</taxon>
        <taxon>Araneae</taxon>
        <taxon>Araneomorphae</taxon>
        <taxon>Entelegynae</taxon>
        <taxon>Araneoidea</taxon>
        <taxon>Araneidae</taxon>
        <taxon>Caerostris</taxon>
    </lineage>
</organism>
<dbReference type="EMBL" id="BPLQ01006501">
    <property type="protein sequence ID" value="GIY22936.1"/>
    <property type="molecule type" value="Genomic_DNA"/>
</dbReference>
<name>A0AAV4RPU1_9ARAC</name>
<dbReference type="AlphaFoldDB" id="A0AAV4RPU1"/>
<evidence type="ECO:0000313" key="3">
    <source>
        <dbReference type="Proteomes" id="UP001054837"/>
    </source>
</evidence>
<gene>
    <name evidence="2" type="ORF">CDAR_89711</name>
</gene>
<evidence type="ECO:0000256" key="1">
    <source>
        <dbReference type="SAM" id="MobiDB-lite"/>
    </source>
</evidence>
<sequence length="111" mass="13118">MRRAHEVLKDHPTTTHRVVEYSTNSLKDPGKVFFLFQTSRKEIRFDVAKSKKKLASKESSGKEDEEKMKKKKTRTGRNQRMNFFIPWTAIISCVDWTGYKRRIELDVNPVE</sequence>
<keyword evidence="3" id="KW-1185">Reference proteome</keyword>
<accession>A0AAV4RPU1</accession>
<protein>
    <submittedName>
        <fullName evidence="2">Uncharacterized protein</fullName>
    </submittedName>
</protein>
<evidence type="ECO:0000313" key="2">
    <source>
        <dbReference type="EMBL" id="GIY22936.1"/>
    </source>
</evidence>